<name>A0ABY7JUI7_9ACTN</name>
<dbReference type="Proteomes" id="UP001164693">
    <property type="component" value="Chromosome"/>
</dbReference>
<gene>
    <name evidence="1" type="ORF">M6B22_16875</name>
</gene>
<keyword evidence="2" id="KW-1185">Reference proteome</keyword>
<proteinExistence type="predicted"/>
<sequence>MTAPQHGLLEATTAEIEAHVAAAGWDRPPLLFALVRAAQLAADDPATAERLGLDAASDDALVPIEQEPLPDGPLDEVLAQIAWPAEVAGCALAQEIMVLPPSAEDEVDEAGGAADLAAAAAHPERRDARLVVGVLRESPGTAAALLRLRGRDGEDDSDLLTGPDLAPNLAEALHATLAAD</sequence>
<dbReference type="InterPro" id="IPR047681">
    <property type="entry name" value="PPA1309-like"/>
</dbReference>
<reference evidence="1" key="1">
    <citation type="submission" date="2022-05" db="EMBL/GenBank/DDBJ databases">
        <title>Jatrophihabitans sp. SB3-54 whole genome sequence.</title>
        <authorList>
            <person name="Suh M.K."/>
            <person name="Eom M.K."/>
            <person name="Kim J.S."/>
            <person name="Kim H.S."/>
            <person name="Do H.E."/>
            <person name="Shin Y.K."/>
            <person name="Lee J.-S."/>
        </authorList>
    </citation>
    <scope>NUCLEOTIDE SEQUENCE</scope>
    <source>
        <strain evidence="1">SB3-54</strain>
    </source>
</reference>
<evidence type="ECO:0000313" key="2">
    <source>
        <dbReference type="Proteomes" id="UP001164693"/>
    </source>
</evidence>
<evidence type="ECO:0000313" key="1">
    <source>
        <dbReference type="EMBL" id="WAX56198.1"/>
    </source>
</evidence>
<accession>A0ABY7JUI7</accession>
<dbReference type="NCBIfam" id="NF040618">
    <property type="entry name" value="PPA1309_fam"/>
    <property type="match status" value="1"/>
</dbReference>
<dbReference type="EMBL" id="CP097463">
    <property type="protein sequence ID" value="WAX56198.1"/>
    <property type="molecule type" value="Genomic_DNA"/>
</dbReference>
<dbReference type="RefSeq" id="WP_269442728.1">
    <property type="nucleotide sequence ID" value="NZ_CP097463.1"/>
</dbReference>
<protein>
    <submittedName>
        <fullName evidence="1">PPA1309 family protein</fullName>
    </submittedName>
</protein>
<organism evidence="1 2">
    <name type="scientific">Jatrophihabitans cynanchi</name>
    <dbReference type="NCBI Taxonomy" id="2944128"/>
    <lineage>
        <taxon>Bacteria</taxon>
        <taxon>Bacillati</taxon>
        <taxon>Actinomycetota</taxon>
        <taxon>Actinomycetes</taxon>
        <taxon>Jatrophihabitantales</taxon>
        <taxon>Jatrophihabitantaceae</taxon>
        <taxon>Jatrophihabitans</taxon>
    </lineage>
</organism>